<comment type="caution">
    <text evidence="3">The sequence shown here is derived from an EMBL/GenBank/DDBJ whole genome shotgun (WGS) entry which is preliminary data.</text>
</comment>
<evidence type="ECO:0000313" key="3">
    <source>
        <dbReference type="EMBL" id="NME71373.1"/>
    </source>
</evidence>
<name>A0A7X9RZ09_9BACT</name>
<dbReference type="Proteomes" id="UP000576082">
    <property type="component" value="Unassembled WGS sequence"/>
</dbReference>
<feature type="signal peptide" evidence="1">
    <location>
        <begin position="1"/>
        <end position="20"/>
    </location>
</feature>
<feature type="domain" description="DM13" evidence="2">
    <location>
        <begin position="52"/>
        <end position="145"/>
    </location>
</feature>
<accession>A0A7X9RZ09</accession>
<reference evidence="3 4" key="1">
    <citation type="submission" date="2020-04" db="EMBL/GenBank/DDBJ databases">
        <title>Flammeovirga sp. SR4, a novel species isolated from seawater.</title>
        <authorList>
            <person name="Wang X."/>
        </authorList>
    </citation>
    <scope>NUCLEOTIDE SEQUENCE [LARGE SCALE GENOMIC DNA]</scope>
    <source>
        <strain evidence="3 4">ATCC 23126</strain>
    </source>
</reference>
<sequence length="145" mass="15780">MKKVTLISIILGCLFIFSCAKNEEPTPLDLTTLDANASDTTSSSQNLDALMGTFKGSSHPTSGGVTIENNTLKLHDDFRSDSGPDLYIYLAQELNGDGFVDLGLMKSTSGEQTYSIPAGVDYSKNKYVLVWCKQYSVLFGYAEVQ</sequence>
<dbReference type="RefSeq" id="WP_169659588.1">
    <property type="nucleotide sequence ID" value="NZ_JABANE010000095.1"/>
</dbReference>
<dbReference type="EMBL" id="JABANE010000095">
    <property type="protein sequence ID" value="NME71373.1"/>
    <property type="molecule type" value="Genomic_DNA"/>
</dbReference>
<evidence type="ECO:0000256" key="1">
    <source>
        <dbReference type="SAM" id="SignalP"/>
    </source>
</evidence>
<feature type="chain" id="PRO_5030788564" evidence="1">
    <location>
        <begin position="21"/>
        <end position="145"/>
    </location>
</feature>
<proteinExistence type="predicted"/>
<dbReference type="PROSITE" id="PS51549">
    <property type="entry name" value="DM13"/>
    <property type="match status" value="1"/>
</dbReference>
<keyword evidence="4" id="KW-1185">Reference proteome</keyword>
<protein>
    <submittedName>
        <fullName evidence="3">DM13 domain-containing protein</fullName>
    </submittedName>
</protein>
<dbReference type="PROSITE" id="PS51257">
    <property type="entry name" value="PROKAR_LIPOPROTEIN"/>
    <property type="match status" value="1"/>
</dbReference>
<keyword evidence="1" id="KW-0732">Signal</keyword>
<evidence type="ECO:0000259" key="2">
    <source>
        <dbReference type="PROSITE" id="PS51549"/>
    </source>
</evidence>
<dbReference type="Pfam" id="PF10517">
    <property type="entry name" value="DM13"/>
    <property type="match status" value="1"/>
</dbReference>
<evidence type="ECO:0000313" key="4">
    <source>
        <dbReference type="Proteomes" id="UP000576082"/>
    </source>
</evidence>
<dbReference type="AlphaFoldDB" id="A0A7X9RZ09"/>
<dbReference type="InterPro" id="IPR019545">
    <property type="entry name" value="DM13_domain"/>
</dbReference>
<organism evidence="3 4">
    <name type="scientific">Flammeovirga aprica JL-4</name>
    <dbReference type="NCBI Taxonomy" id="694437"/>
    <lineage>
        <taxon>Bacteria</taxon>
        <taxon>Pseudomonadati</taxon>
        <taxon>Bacteroidota</taxon>
        <taxon>Cytophagia</taxon>
        <taxon>Cytophagales</taxon>
        <taxon>Flammeovirgaceae</taxon>
        <taxon>Flammeovirga</taxon>
    </lineage>
</organism>
<gene>
    <name evidence="3" type="ORF">HHU12_25635</name>
</gene>